<evidence type="ECO:0000313" key="10">
    <source>
        <dbReference type="Proteomes" id="UP000287969"/>
    </source>
</evidence>
<keyword evidence="4 7" id="KW-0812">Transmembrane</keyword>
<name>A0A410QBL0_9FIRM</name>
<reference evidence="10" key="1">
    <citation type="submission" date="2019-01" db="EMBL/GenBank/DDBJ databases">
        <title>Draft genomes of a novel of Sporanaerobacter strains.</title>
        <authorList>
            <person name="Ma S."/>
        </authorList>
    </citation>
    <scope>NUCLEOTIDE SEQUENCE [LARGE SCALE GENOMIC DNA]</scope>
    <source>
        <strain evidence="10">NJN-17</strain>
    </source>
</reference>
<feature type="transmembrane region" description="Helical" evidence="7">
    <location>
        <begin position="69"/>
        <end position="87"/>
    </location>
</feature>
<gene>
    <name evidence="9" type="ORF">EQM13_06420</name>
</gene>
<dbReference type="InterPro" id="IPR051393">
    <property type="entry name" value="ABC_transporter_permease"/>
</dbReference>
<dbReference type="Proteomes" id="UP000287969">
    <property type="component" value="Chromosome"/>
</dbReference>
<dbReference type="Gene3D" id="1.10.3720.10">
    <property type="entry name" value="MetI-like"/>
    <property type="match status" value="1"/>
</dbReference>
<dbReference type="EMBL" id="CP035282">
    <property type="protein sequence ID" value="QAT61248.1"/>
    <property type="molecule type" value="Genomic_DNA"/>
</dbReference>
<comment type="subcellular location">
    <subcellularLocation>
        <location evidence="1 7">Cell membrane</location>
        <topology evidence="1 7">Multi-pass membrane protein</topology>
    </subcellularLocation>
</comment>
<dbReference type="GO" id="GO:0055085">
    <property type="term" value="P:transmembrane transport"/>
    <property type="evidence" value="ECO:0007669"/>
    <property type="project" value="InterPro"/>
</dbReference>
<dbReference type="GO" id="GO:0005886">
    <property type="term" value="C:plasma membrane"/>
    <property type="evidence" value="ECO:0007669"/>
    <property type="project" value="UniProtKB-SubCell"/>
</dbReference>
<organism evidence="9 10">
    <name type="scientific">Acidilutibacter cellobiosedens</name>
    <dbReference type="NCBI Taxonomy" id="2507161"/>
    <lineage>
        <taxon>Bacteria</taxon>
        <taxon>Bacillati</taxon>
        <taxon>Bacillota</taxon>
        <taxon>Tissierellia</taxon>
        <taxon>Tissierellales</taxon>
        <taxon>Acidilutibacteraceae</taxon>
        <taxon>Acidilutibacter</taxon>
    </lineage>
</organism>
<dbReference type="InterPro" id="IPR035906">
    <property type="entry name" value="MetI-like_sf"/>
</dbReference>
<dbReference type="Pfam" id="PF00528">
    <property type="entry name" value="BPD_transp_1"/>
    <property type="match status" value="1"/>
</dbReference>
<comment type="similarity">
    <text evidence="7">Belongs to the binding-protein-dependent transport system permease family.</text>
</comment>
<dbReference type="PROSITE" id="PS50928">
    <property type="entry name" value="ABC_TM1"/>
    <property type="match status" value="1"/>
</dbReference>
<feature type="transmembrane region" description="Helical" evidence="7">
    <location>
        <begin position="7"/>
        <end position="29"/>
    </location>
</feature>
<evidence type="ECO:0000256" key="3">
    <source>
        <dbReference type="ARBA" id="ARBA00022475"/>
    </source>
</evidence>
<evidence type="ECO:0000256" key="4">
    <source>
        <dbReference type="ARBA" id="ARBA00022692"/>
    </source>
</evidence>
<dbReference type="PANTHER" id="PTHR30193:SF37">
    <property type="entry name" value="INNER MEMBRANE ABC TRANSPORTER PERMEASE PROTEIN YCJO"/>
    <property type="match status" value="1"/>
</dbReference>
<evidence type="ECO:0000256" key="1">
    <source>
        <dbReference type="ARBA" id="ARBA00004651"/>
    </source>
</evidence>
<dbReference type="OrthoDB" id="5174895at2"/>
<dbReference type="SUPFAM" id="SSF161098">
    <property type="entry name" value="MetI-like"/>
    <property type="match status" value="1"/>
</dbReference>
<dbReference type="KEGG" id="spoa:EQM13_06420"/>
<accession>A0A410QBL0</accession>
<evidence type="ECO:0000256" key="7">
    <source>
        <dbReference type="RuleBase" id="RU363032"/>
    </source>
</evidence>
<feature type="domain" description="ABC transmembrane type-1" evidence="8">
    <location>
        <begin position="63"/>
        <end position="265"/>
    </location>
</feature>
<dbReference type="RefSeq" id="WP_128752294.1">
    <property type="nucleotide sequence ID" value="NZ_CP035282.1"/>
</dbReference>
<proteinExistence type="inferred from homology"/>
<dbReference type="InterPro" id="IPR000515">
    <property type="entry name" value="MetI-like"/>
</dbReference>
<keyword evidence="2 7" id="KW-0813">Transport</keyword>
<keyword evidence="3" id="KW-1003">Cell membrane</keyword>
<evidence type="ECO:0000256" key="5">
    <source>
        <dbReference type="ARBA" id="ARBA00022989"/>
    </source>
</evidence>
<feature type="transmembrane region" description="Helical" evidence="7">
    <location>
        <begin position="190"/>
        <end position="212"/>
    </location>
</feature>
<dbReference type="PANTHER" id="PTHR30193">
    <property type="entry name" value="ABC TRANSPORTER PERMEASE PROTEIN"/>
    <property type="match status" value="1"/>
</dbReference>
<dbReference type="AlphaFoldDB" id="A0A410QBL0"/>
<feature type="transmembrane region" description="Helical" evidence="7">
    <location>
        <begin position="99"/>
        <end position="118"/>
    </location>
</feature>
<evidence type="ECO:0000259" key="8">
    <source>
        <dbReference type="PROSITE" id="PS50928"/>
    </source>
</evidence>
<sequence length="265" mass="30656">MKKSKMNVWLFILPGFIGVLLFYIIPFFMSLYYTFTKGVTDVQFIWFENFKDLVGNPTFELATKNTLKFILIGVPSVTLLSLFLSLLMSDKLYVFPRWAMLSPIIVPVASALMSWKTLFDNEGIINKIIQLFGWNTVDFLGGKHAMGFLIFIFIIKNMGYMLVIFTGAISSLEKEYKEAFLLDSNSKLKYSFKIVVPLITPIIFFVVIFSIINSFQMFREAYGLYENYPPSTAYLLQHFMNNNFLKLNYQRLSTAAFILVIEYPS</sequence>
<dbReference type="CDD" id="cd06261">
    <property type="entry name" value="TM_PBP2"/>
    <property type="match status" value="1"/>
</dbReference>
<evidence type="ECO:0000256" key="2">
    <source>
        <dbReference type="ARBA" id="ARBA00022448"/>
    </source>
</evidence>
<keyword evidence="5 7" id="KW-1133">Transmembrane helix</keyword>
<keyword evidence="10" id="KW-1185">Reference proteome</keyword>
<evidence type="ECO:0000256" key="6">
    <source>
        <dbReference type="ARBA" id="ARBA00023136"/>
    </source>
</evidence>
<keyword evidence="6 7" id="KW-0472">Membrane</keyword>
<evidence type="ECO:0000313" key="9">
    <source>
        <dbReference type="EMBL" id="QAT61248.1"/>
    </source>
</evidence>
<protein>
    <submittedName>
        <fullName evidence="9">Sugar ABC transporter permease</fullName>
    </submittedName>
</protein>
<feature type="transmembrane region" description="Helical" evidence="7">
    <location>
        <begin position="148"/>
        <end position="170"/>
    </location>
</feature>